<reference evidence="1 2" key="2">
    <citation type="submission" date="2018-11" db="EMBL/GenBank/DDBJ databases">
        <authorList>
            <consortium name="Pathogen Informatics"/>
        </authorList>
    </citation>
    <scope>NUCLEOTIDE SEQUENCE [LARGE SCALE GENOMIC DNA]</scope>
</reference>
<evidence type="ECO:0000313" key="2">
    <source>
        <dbReference type="Proteomes" id="UP000050794"/>
    </source>
</evidence>
<dbReference type="EMBL" id="UYWY01027790">
    <property type="protein sequence ID" value="VDM51258.1"/>
    <property type="molecule type" value="Genomic_DNA"/>
</dbReference>
<organism evidence="2 3">
    <name type="scientific">Toxocara canis</name>
    <name type="common">Canine roundworm</name>
    <dbReference type="NCBI Taxonomy" id="6265"/>
    <lineage>
        <taxon>Eukaryota</taxon>
        <taxon>Metazoa</taxon>
        <taxon>Ecdysozoa</taxon>
        <taxon>Nematoda</taxon>
        <taxon>Chromadorea</taxon>
        <taxon>Rhabditida</taxon>
        <taxon>Spirurina</taxon>
        <taxon>Ascaridomorpha</taxon>
        <taxon>Ascaridoidea</taxon>
        <taxon>Toxocaridae</taxon>
        <taxon>Toxocara</taxon>
    </lineage>
</organism>
<evidence type="ECO:0000313" key="1">
    <source>
        <dbReference type="EMBL" id="VDM51258.1"/>
    </source>
</evidence>
<dbReference type="AlphaFoldDB" id="A0A183VGR7"/>
<keyword evidence="2" id="KW-1185">Reference proteome</keyword>
<name>A0A183VGR7_TOXCA</name>
<evidence type="ECO:0000313" key="3">
    <source>
        <dbReference type="WBParaSite" id="TCNE_0001994101-mRNA-1"/>
    </source>
</evidence>
<dbReference type="WBParaSite" id="TCNE_0001994101-mRNA-1">
    <property type="protein sequence ID" value="TCNE_0001994101-mRNA-1"/>
    <property type="gene ID" value="TCNE_0001994101"/>
</dbReference>
<accession>A0A183VGR7</accession>
<proteinExistence type="predicted"/>
<gene>
    <name evidence="1" type="ORF">TCNE_LOCUS19937</name>
</gene>
<protein>
    <submittedName>
        <fullName evidence="3">ADH_N domain-containing protein</fullName>
    </submittedName>
</protein>
<reference evidence="3" key="1">
    <citation type="submission" date="2016-06" db="UniProtKB">
        <authorList>
            <consortium name="WormBaseParasite"/>
        </authorList>
    </citation>
    <scope>IDENTIFICATION</scope>
</reference>
<sequence length="147" mass="16219">MNQETPRKSICKTGLFPLAYAVHADHRRAVLYGEAYIRYASIAISKCTNNNPQNVQLQGGIIPVGLHGDHCQAVPYHEASMRACYTIRVIRCMSRSFGCQPWWGTGWLATLCAALMLEPTRTRSFRLAPTPPVGDQVGFTGFSGFGI</sequence>
<dbReference type="Proteomes" id="UP000050794">
    <property type="component" value="Unassembled WGS sequence"/>
</dbReference>